<dbReference type="AlphaFoldDB" id="R7TEN7"/>
<dbReference type="EMBL" id="KB310219">
    <property type="protein sequence ID" value="ELT92218.1"/>
    <property type="molecule type" value="Genomic_DNA"/>
</dbReference>
<evidence type="ECO:0000313" key="2">
    <source>
        <dbReference type="EMBL" id="ELT92218.1"/>
    </source>
</evidence>
<feature type="compositionally biased region" description="Basic residues" evidence="1">
    <location>
        <begin position="96"/>
        <end position="110"/>
    </location>
</feature>
<reference evidence="3" key="3">
    <citation type="submission" date="2015-06" db="UniProtKB">
        <authorList>
            <consortium name="EnsemblMetazoa"/>
        </authorList>
    </citation>
    <scope>IDENTIFICATION</scope>
</reference>
<dbReference type="Proteomes" id="UP000014760">
    <property type="component" value="Unassembled WGS sequence"/>
</dbReference>
<dbReference type="HOGENOM" id="CLU_1215784_0_0_1"/>
<evidence type="ECO:0000256" key="1">
    <source>
        <dbReference type="SAM" id="MobiDB-lite"/>
    </source>
</evidence>
<sequence length="228" mass="25427">MSLFPVHAREAETAGGKVENHKLFPFNRQSVTVSTIVTNSVADFASDVPTVSQLQLDAPAAVSIYFDILRCKKHRQSGKHRQASMTLPKRERMHMRVASKAKTTKPRGKQPRWFIRSPSTKESKQPKAAFNWSMNVFIKRYADTTPDDGGGSCGLYKRAMGRQLQHTSVGQHSIRSCGNGGLNQCECGINRTMQSSHFWRYLLAIEIIGSRAFAQLDQPDGDLCDEVG</sequence>
<dbReference type="EMBL" id="AMQN01013432">
    <property type="status" value="NOT_ANNOTATED_CDS"/>
    <property type="molecule type" value="Genomic_DNA"/>
</dbReference>
<evidence type="ECO:0000313" key="3">
    <source>
        <dbReference type="EnsemblMetazoa" id="CapteP188228"/>
    </source>
</evidence>
<protein>
    <submittedName>
        <fullName evidence="2 3">Uncharacterized protein</fullName>
    </submittedName>
</protein>
<proteinExistence type="predicted"/>
<reference evidence="4" key="1">
    <citation type="submission" date="2012-12" db="EMBL/GenBank/DDBJ databases">
        <authorList>
            <person name="Hellsten U."/>
            <person name="Grimwood J."/>
            <person name="Chapman J.A."/>
            <person name="Shapiro H."/>
            <person name="Aerts A."/>
            <person name="Otillar R.P."/>
            <person name="Terry A.Y."/>
            <person name="Boore J.L."/>
            <person name="Simakov O."/>
            <person name="Marletaz F."/>
            <person name="Cho S.-J."/>
            <person name="Edsinger-Gonzales E."/>
            <person name="Havlak P."/>
            <person name="Kuo D.-H."/>
            <person name="Larsson T."/>
            <person name="Lv J."/>
            <person name="Arendt D."/>
            <person name="Savage R."/>
            <person name="Osoegawa K."/>
            <person name="de Jong P."/>
            <person name="Lindberg D.R."/>
            <person name="Seaver E.C."/>
            <person name="Weisblat D.A."/>
            <person name="Putnam N.H."/>
            <person name="Grigoriev I.V."/>
            <person name="Rokhsar D.S."/>
        </authorList>
    </citation>
    <scope>NUCLEOTIDE SEQUENCE</scope>
    <source>
        <strain evidence="4">I ESC-2004</strain>
    </source>
</reference>
<name>R7TEN7_CAPTE</name>
<accession>R7TEN7</accession>
<dbReference type="EnsemblMetazoa" id="CapteT188228">
    <property type="protein sequence ID" value="CapteP188228"/>
    <property type="gene ID" value="CapteG188228"/>
</dbReference>
<feature type="region of interest" description="Disordered" evidence="1">
    <location>
        <begin position="96"/>
        <end position="120"/>
    </location>
</feature>
<keyword evidence="4" id="KW-1185">Reference proteome</keyword>
<organism evidence="2">
    <name type="scientific">Capitella teleta</name>
    <name type="common">Polychaete worm</name>
    <dbReference type="NCBI Taxonomy" id="283909"/>
    <lineage>
        <taxon>Eukaryota</taxon>
        <taxon>Metazoa</taxon>
        <taxon>Spiralia</taxon>
        <taxon>Lophotrochozoa</taxon>
        <taxon>Annelida</taxon>
        <taxon>Polychaeta</taxon>
        <taxon>Sedentaria</taxon>
        <taxon>Scolecida</taxon>
        <taxon>Capitellidae</taxon>
        <taxon>Capitella</taxon>
    </lineage>
</organism>
<reference evidence="2 4" key="2">
    <citation type="journal article" date="2013" name="Nature">
        <title>Insights into bilaterian evolution from three spiralian genomes.</title>
        <authorList>
            <person name="Simakov O."/>
            <person name="Marletaz F."/>
            <person name="Cho S.J."/>
            <person name="Edsinger-Gonzales E."/>
            <person name="Havlak P."/>
            <person name="Hellsten U."/>
            <person name="Kuo D.H."/>
            <person name="Larsson T."/>
            <person name="Lv J."/>
            <person name="Arendt D."/>
            <person name="Savage R."/>
            <person name="Osoegawa K."/>
            <person name="de Jong P."/>
            <person name="Grimwood J."/>
            <person name="Chapman J.A."/>
            <person name="Shapiro H."/>
            <person name="Aerts A."/>
            <person name="Otillar R.P."/>
            <person name="Terry A.Y."/>
            <person name="Boore J.L."/>
            <person name="Grigoriev I.V."/>
            <person name="Lindberg D.R."/>
            <person name="Seaver E.C."/>
            <person name="Weisblat D.A."/>
            <person name="Putnam N.H."/>
            <person name="Rokhsar D.S."/>
        </authorList>
    </citation>
    <scope>NUCLEOTIDE SEQUENCE</scope>
    <source>
        <strain evidence="2 4">I ESC-2004</strain>
    </source>
</reference>
<gene>
    <name evidence="2" type="ORF">CAPTEDRAFT_188228</name>
</gene>
<evidence type="ECO:0000313" key="4">
    <source>
        <dbReference type="Proteomes" id="UP000014760"/>
    </source>
</evidence>